<keyword evidence="2" id="KW-1185">Reference proteome</keyword>
<gene>
    <name evidence="1" type="primary">pol</name>
    <name evidence="1" type="ORF">EVAR_64526_1</name>
</gene>
<keyword evidence="1" id="KW-0808">Transferase</keyword>
<organism evidence="1 2">
    <name type="scientific">Eumeta variegata</name>
    <name type="common">Bagworm moth</name>
    <name type="synonym">Eumeta japonica</name>
    <dbReference type="NCBI Taxonomy" id="151549"/>
    <lineage>
        <taxon>Eukaryota</taxon>
        <taxon>Metazoa</taxon>
        <taxon>Ecdysozoa</taxon>
        <taxon>Arthropoda</taxon>
        <taxon>Hexapoda</taxon>
        <taxon>Insecta</taxon>
        <taxon>Pterygota</taxon>
        <taxon>Neoptera</taxon>
        <taxon>Endopterygota</taxon>
        <taxon>Lepidoptera</taxon>
        <taxon>Glossata</taxon>
        <taxon>Ditrysia</taxon>
        <taxon>Tineoidea</taxon>
        <taxon>Psychidae</taxon>
        <taxon>Oiketicinae</taxon>
        <taxon>Eumeta</taxon>
    </lineage>
</organism>
<dbReference type="GO" id="GO:0003964">
    <property type="term" value="F:RNA-directed DNA polymerase activity"/>
    <property type="evidence" value="ECO:0007669"/>
    <property type="project" value="UniProtKB-KW"/>
</dbReference>
<dbReference type="EMBL" id="BGZK01001813">
    <property type="protein sequence ID" value="GBP86739.1"/>
    <property type="molecule type" value="Genomic_DNA"/>
</dbReference>
<accession>A0A4C1ZIK5</accession>
<proteinExistence type="predicted"/>
<sequence length="114" mass="12900">MAFEHNRGRRTVGIFLDIEKTLMASFLEGHSFFVAVKDATSDPRPIRVGALQGNYLSPCLYAAFTDDIPTLTGQLQDWKENVVFALYEDDNAYLASFRWADLAVVKLQRDLLPD</sequence>
<dbReference type="Proteomes" id="UP000299102">
    <property type="component" value="Unassembled WGS sequence"/>
</dbReference>
<dbReference type="OrthoDB" id="7430835at2759"/>
<keyword evidence="1" id="KW-0695">RNA-directed DNA polymerase</keyword>
<name>A0A4C1ZIK5_EUMVA</name>
<dbReference type="AlphaFoldDB" id="A0A4C1ZIK5"/>
<evidence type="ECO:0000313" key="1">
    <source>
        <dbReference type="EMBL" id="GBP86739.1"/>
    </source>
</evidence>
<protein>
    <submittedName>
        <fullName evidence="1">RNA-directed DNA polymerase from mobile element jockey</fullName>
    </submittedName>
</protein>
<reference evidence="1 2" key="1">
    <citation type="journal article" date="2019" name="Commun. Biol.">
        <title>The bagworm genome reveals a unique fibroin gene that provides high tensile strength.</title>
        <authorList>
            <person name="Kono N."/>
            <person name="Nakamura H."/>
            <person name="Ohtoshi R."/>
            <person name="Tomita M."/>
            <person name="Numata K."/>
            <person name="Arakawa K."/>
        </authorList>
    </citation>
    <scope>NUCLEOTIDE SEQUENCE [LARGE SCALE GENOMIC DNA]</scope>
</reference>
<keyword evidence="1" id="KW-0548">Nucleotidyltransferase</keyword>
<evidence type="ECO:0000313" key="2">
    <source>
        <dbReference type="Proteomes" id="UP000299102"/>
    </source>
</evidence>
<comment type="caution">
    <text evidence="1">The sequence shown here is derived from an EMBL/GenBank/DDBJ whole genome shotgun (WGS) entry which is preliminary data.</text>
</comment>